<dbReference type="Proteomes" id="UP000030747">
    <property type="component" value="Unassembled WGS sequence"/>
</dbReference>
<organism evidence="3 4">
    <name type="scientific">Eimeria tenella</name>
    <name type="common">Coccidian parasite</name>
    <dbReference type="NCBI Taxonomy" id="5802"/>
    <lineage>
        <taxon>Eukaryota</taxon>
        <taxon>Sar</taxon>
        <taxon>Alveolata</taxon>
        <taxon>Apicomplexa</taxon>
        <taxon>Conoidasida</taxon>
        <taxon>Coccidia</taxon>
        <taxon>Eucoccidiorida</taxon>
        <taxon>Eimeriorina</taxon>
        <taxon>Eimeriidae</taxon>
        <taxon>Eimeria</taxon>
    </lineage>
</organism>
<protein>
    <submittedName>
        <fullName evidence="3">Uncharacterized protein</fullName>
    </submittedName>
</protein>
<dbReference type="RefSeq" id="XP_013230935.1">
    <property type="nucleotide sequence ID" value="XM_013375481.1"/>
</dbReference>
<evidence type="ECO:0000313" key="4">
    <source>
        <dbReference type="Proteomes" id="UP000030747"/>
    </source>
</evidence>
<dbReference type="OMA" id="WRTSHEG"/>
<reference evidence="3" key="1">
    <citation type="submission" date="2013-10" db="EMBL/GenBank/DDBJ databases">
        <title>Genomic analysis of the causative agents of coccidiosis in chickens.</title>
        <authorList>
            <person name="Reid A.J."/>
            <person name="Blake D."/>
            <person name="Billington K."/>
            <person name="Browne H."/>
            <person name="Dunn M."/>
            <person name="Hung S."/>
            <person name="Kawahara F."/>
            <person name="Miranda-Saavedra D."/>
            <person name="Mourier T."/>
            <person name="Nagra H."/>
            <person name="Otto T.D."/>
            <person name="Rawlings N."/>
            <person name="Sanchez A."/>
            <person name="Sanders M."/>
            <person name="Subramaniam C."/>
            <person name="Tay Y."/>
            <person name="Dear P."/>
            <person name="Doerig C."/>
            <person name="Gruber A."/>
            <person name="Parkinson J."/>
            <person name="Shirley M."/>
            <person name="Wan K.L."/>
            <person name="Berriman M."/>
            <person name="Tomley F."/>
            <person name="Pain A."/>
        </authorList>
    </citation>
    <scope>NUCLEOTIDE SEQUENCE [LARGE SCALE GENOMIC DNA]</scope>
    <source>
        <strain evidence="3">Houghton</strain>
    </source>
</reference>
<reference evidence="3" key="2">
    <citation type="submission" date="2013-10" db="EMBL/GenBank/DDBJ databases">
        <authorList>
            <person name="Aslett M."/>
        </authorList>
    </citation>
    <scope>NUCLEOTIDE SEQUENCE [LARGE SCALE GENOMIC DNA]</scope>
    <source>
        <strain evidence="3">Houghton</strain>
    </source>
</reference>
<dbReference type="EMBL" id="HG674968">
    <property type="protein sequence ID" value="CDJ40182.1"/>
    <property type="molecule type" value="Genomic_DNA"/>
</dbReference>
<proteinExistence type="predicted"/>
<gene>
    <name evidence="3" type="ORF">ETH_00012395</name>
</gene>
<evidence type="ECO:0000256" key="1">
    <source>
        <dbReference type="SAM" id="MobiDB-lite"/>
    </source>
</evidence>
<feature type="compositionally biased region" description="Low complexity" evidence="1">
    <location>
        <begin position="165"/>
        <end position="179"/>
    </location>
</feature>
<evidence type="ECO:0000313" key="3">
    <source>
        <dbReference type="EMBL" id="CDJ40182.1"/>
    </source>
</evidence>
<evidence type="ECO:0000256" key="2">
    <source>
        <dbReference type="SAM" id="SignalP"/>
    </source>
</evidence>
<accession>U6KPX4</accession>
<dbReference type="GeneID" id="25251646"/>
<feature type="chain" id="PRO_5004672939" evidence="2">
    <location>
        <begin position="27"/>
        <end position="459"/>
    </location>
</feature>
<sequence length="459" mass="50288">MMPTLAGLFSLWLLLFSGLRLEGVLCKDGVTSGVQKDANVRTADSANPQRGVNKSFIGNFEDITSDEATARPHKPSFIGPSVEVIGTGEDDSTISRSTTTTTTTTTKTTNTTQTSTTTKAPTKSSPNLYVEALRAKGPFSSFEPWEADNYFDLLDPFVNLSTTTTTTSTTTTTTTTTTTPGVPVDRSYPTEIVEVGKPFQEELERCRSTLPISAVSHGETEFLLRGGWNVQVGEGGKTLDYNAVSDDLRPPPRWLVGRLWRAFRRKISIPYEFFRIVLPMPQGCFYIPGDVGTGAAAIGDQERVTSIRVRLSPEIFVTFGVSSVPPPVTPVHAEFGKGKFMAVGDCLFAMEVIRPITADSLLLRASGLRAVVESVDHNGVSRFPIQNFEIPCTCRPQRMGLVSWWVGEGPKGFPYVLFHVGYDGDSRPDACSKQQIKKVPLGELDKQVVYNDTPFYKIE</sequence>
<feature type="region of interest" description="Disordered" evidence="1">
    <location>
        <begin position="68"/>
        <end position="124"/>
    </location>
</feature>
<dbReference type="VEuPathDB" id="ToxoDB:ETH_00012395"/>
<feature type="signal peptide" evidence="2">
    <location>
        <begin position="1"/>
        <end position="26"/>
    </location>
</feature>
<dbReference type="OrthoDB" id="347693at2759"/>
<feature type="compositionally biased region" description="Low complexity" evidence="1">
    <location>
        <begin position="94"/>
        <end position="124"/>
    </location>
</feature>
<dbReference type="VEuPathDB" id="ToxoDB:ETH2_1459200"/>
<feature type="region of interest" description="Disordered" evidence="1">
    <location>
        <begin position="165"/>
        <end position="186"/>
    </location>
</feature>
<dbReference type="AlphaFoldDB" id="U6KPX4"/>
<name>U6KPX4_EIMTE</name>
<keyword evidence="4" id="KW-1185">Reference proteome</keyword>
<keyword evidence="2" id="KW-0732">Signal</keyword>